<name>A0AAD5Y4U1_9FUNG</name>
<evidence type="ECO:0000313" key="1">
    <source>
        <dbReference type="EMBL" id="KAJ3259410.1"/>
    </source>
</evidence>
<accession>A0AAD5Y4U1</accession>
<dbReference type="EMBL" id="JADGKB010000018">
    <property type="protein sequence ID" value="KAJ3259410.1"/>
    <property type="molecule type" value="Genomic_DNA"/>
</dbReference>
<dbReference type="Proteomes" id="UP001210925">
    <property type="component" value="Unassembled WGS sequence"/>
</dbReference>
<reference evidence="2" key="1">
    <citation type="submission" date="2020-05" db="EMBL/GenBank/DDBJ databases">
        <title>Phylogenomic resolution of chytrid fungi.</title>
        <authorList>
            <person name="Stajich J.E."/>
            <person name="Amses K."/>
            <person name="Simmons R."/>
            <person name="Seto K."/>
            <person name="Myers J."/>
            <person name="Bonds A."/>
            <person name="Quandt C.A."/>
            <person name="Barry K."/>
            <person name="Liu P."/>
            <person name="Grigoriev I."/>
            <person name="Longcore J.E."/>
            <person name="James T.Y."/>
        </authorList>
    </citation>
    <scope>NUCLEOTIDE SEQUENCE</scope>
    <source>
        <strain evidence="2">PLAUS21</strain>
    </source>
</reference>
<gene>
    <name evidence="1" type="ORF">HK103_002313</name>
    <name evidence="2" type="ORF">HK103_002336</name>
</gene>
<protein>
    <submittedName>
        <fullName evidence="2">Uncharacterized protein</fullName>
    </submittedName>
</protein>
<dbReference type="Gene3D" id="3.80.10.10">
    <property type="entry name" value="Ribonuclease Inhibitor"/>
    <property type="match status" value="2"/>
</dbReference>
<dbReference type="AlphaFoldDB" id="A0AAD5Y4U1"/>
<evidence type="ECO:0000313" key="3">
    <source>
        <dbReference type="Proteomes" id="UP001210925"/>
    </source>
</evidence>
<dbReference type="EMBL" id="JADGKB010000018">
    <property type="protein sequence ID" value="KAJ3259433.1"/>
    <property type="molecule type" value="Genomic_DNA"/>
</dbReference>
<sequence length="260" mass="28910">MDDGAVAIASAIIESKLEVLELMENQIGRLGFEALINSLPKTKLTELAMLGNEYNADDIQLVFQMLPNCKLNRWSEDRSITIATQKKLIDNLASSQLTYLDLNITPIMIPSLLEASANSKLTAICFRSNDGDSLCSKIAENIHNLYFTEIIFLSYTHMTAKSVGMLFQALQKNSSLTTIILPGKIGNTGVKEISRYFGDTAISSLSIIDGTLDDDSFPYFFHIISTGKLKYLQVSDNKFSEVCIAKFRIASIEFNFHLLL</sequence>
<evidence type="ECO:0000313" key="2">
    <source>
        <dbReference type="EMBL" id="KAJ3259433.1"/>
    </source>
</evidence>
<dbReference type="SUPFAM" id="SSF52047">
    <property type="entry name" value="RNI-like"/>
    <property type="match status" value="1"/>
</dbReference>
<dbReference type="InterPro" id="IPR032675">
    <property type="entry name" value="LRR_dom_sf"/>
</dbReference>
<keyword evidence="3" id="KW-1185">Reference proteome</keyword>
<proteinExistence type="predicted"/>
<comment type="caution">
    <text evidence="2">The sequence shown here is derived from an EMBL/GenBank/DDBJ whole genome shotgun (WGS) entry which is preliminary data.</text>
</comment>
<organism evidence="2 3">
    <name type="scientific">Boothiomyces macroporosus</name>
    <dbReference type="NCBI Taxonomy" id="261099"/>
    <lineage>
        <taxon>Eukaryota</taxon>
        <taxon>Fungi</taxon>
        <taxon>Fungi incertae sedis</taxon>
        <taxon>Chytridiomycota</taxon>
        <taxon>Chytridiomycota incertae sedis</taxon>
        <taxon>Chytridiomycetes</taxon>
        <taxon>Rhizophydiales</taxon>
        <taxon>Terramycetaceae</taxon>
        <taxon>Boothiomyces</taxon>
    </lineage>
</organism>